<reference evidence="3" key="1">
    <citation type="journal article" date="2019" name="Int. J. Syst. Evol. Microbiol.">
        <title>The Global Catalogue of Microorganisms (GCM) 10K type strain sequencing project: providing services to taxonomists for standard genome sequencing and annotation.</title>
        <authorList>
            <consortium name="The Broad Institute Genomics Platform"/>
            <consortium name="The Broad Institute Genome Sequencing Center for Infectious Disease"/>
            <person name="Wu L."/>
            <person name="Ma J."/>
        </authorList>
    </citation>
    <scope>NUCLEOTIDE SEQUENCE [LARGE SCALE GENOMIC DNA]</scope>
    <source>
        <strain evidence="3">CGMCC 1.12778</strain>
    </source>
</reference>
<proteinExistence type="predicted"/>
<evidence type="ECO:0000313" key="3">
    <source>
        <dbReference type="Proteomes" id="UP000643279"/>
    </source>
</evidence>
<dbReference type="RefSeq" id="WP_229748630.1">
    <property type="nucleotide sequence ID" value="NZ_BMFW01000036.1"/>
</dbReference>
<dbReference type="Proteomes" id="UP000643279">
    <property type="component" value="Unassembled WGS sequence"/>
</dbReference>
<evidence type="ECO:0000313" key="2">
    <source>
        <dbReference type="EMBL" id="GGI01606.1"/>
    </source>
</evidence>
<sequence>MITLQQDADGFIPMNRHYPASVRVRIAFTDGSTGEFSGQTLNNAYDAALAEFRARNGLDARGFNRNPAGRTNSGNKVDFVPVHPGMGEWSPLDGHPMRTEGRPFSPTPVAR</sequence>
<protein>
    <submittedName>
        <fullName evidence="2">Uncharacterized protein</fullName>
    </submittedName>
</protein>
<keyword evidence="3" id="KW-1185">Reference proteome</keyword>
<feature type="region of interest" description="Disordered" evidence="1">
    <location>
        <begin position="60"/>
        <end position="111"/>
    </location>
</feature>
<evidence type="ECO:0000256" key="1">
    <source>
        <dbReference type="SAM" id="MobiDB-lite"/>
    </source>
</evidence>
<dbReference type="EMBL" id="BMFW01000036">
    <property type="protein sequence ID" value="GGI01606.1"/>
    <property type="molecule type" value="Genomic_DNA"/>
</dbReference>
<gene>
    <name evidence="2" type="ORF">GCM10007170_41430</name>
</gene>
<accession>A0ABQ2AXZ3</accession>
<comment type="caution">
    <text evidence="2">The sequence shown here is derived from an EMBL/GenBank/DDBJ whole genome shotgun (WGS) entry which is preliminary data.</text>
</comment>
<organism evidence="2 3">
    <name type="scientific">Arthrobacter liuii</name>
    <dbReference type="NCBI Taxonomy" id="1476996"/>
    <lineage>
        <taxon>Bacteria</taxon>
        <taxon>Bacillati</taxon>
        <taxon>Actinomycetota</taxon>
        <taxon>Actinomycetes</taxon>
        <taxon>Micrococcales</taxon>
        <taxon>Micrococcaceae</taxon>
        <taxon>Arthrobacter</taxon>
    </lineage>
</organism>
<name>A0ABQ2AXZ3_9MICC</name>